<dbReference type="EMBL" id="AL646053">
    <property type="protein sequence ID" value="CAD17868.1"/>
    <property type="molecule type" value="Genomic_DNA"/>
</dbReference>
<sequence>MAHPTPPSNRRPVSPLVHAPMRERRTSLAVVRTVHV</sequence>
<dbReference type="HOGENOM" id="CLU_3358023_0_0_4"/>
<geneLocation type="plasmid" evidence="2">
    <name>megaplasmid Rsp</name>
</geneLocation>
<accession>Q8XRW4</accession>
<evidence type="ECO:0000313" key="2">
    <source>
        <dbReference type="Proteomes" id="UP000001436"/>
    </source>
</evidence>
<evidence type="ECO:0000313" key="1">
    <source>
        <dbReference type="EMBL" id="CAD17868.1"/>
    </source>
</evidence>
<dbReference type="AlphaFoldDB" id="Q8XRW4"/>
<keyword evidence="2" id="KW-1185">Reference proteome</keyword>
<dbReference type="KEGG" id="rso:RSp0717"/>
<dbReference type="STRING" id="267608.RSp0717"/>
<proteinExistence type="predicted"/>
<name>Q8XRW4_RALN1</name>
<organism evidence="1 2">
    <name type="scientific">Ralstonia nicotianae (strain ATCC BAA-1114 / GMI1000)</name>
    <name type="common">Ralstonia solanacearum</name>
    <dbReference type="NCBI Taxonomy" id="267608"/>
    <lineage>
        <taxon>Bacteria</taxon>
        <taxon>Pseudomonadati</taxon>
        <taxon>Pseudomonadota</taxon>
        <taxon>Betaproteobacteria</taxon>
        <taxon>Burkholderiales</taxon>
        <taxon>Burkholderiaceae</taxon>
        <taxon>Ralstonia</taxon>
        <taxon>Ralstonia solanacearum species complex</taxon>
    </lineage>
</organism>
<dbReference type="Proteomes" id="UP000001436">
    <property type="component" value="Plasmid pGMI1000MP"/>
</dbReference>
<gene>
    <name evidence="1" type="ordered locus">RSp0717</name>
</gene>
<dbReference type="EnsemblBacteria" id="CAD17868">
    <property type="protein sequence ID" value="CAD17868"/>
    <property type="gene ID" value="RSp0717"/>
</dbReference>
<protein>
    <submittedName>
        <fullName evidence="1">Uncharacterized protein</fullName>
    </submittedName>
</protein>
<reference evidence="1 2" key="1">
    <citation type="journal article" date="2002" name="Nature">
        <title>Genome sequence of the plant pathogen Ralstonia solanacearum.</title>
        <authorList>
            <person name="Salanoubat M."/>
            <person name="Genin S."/>
            <person name="Artiguenave F."/>
            <person name="Gouzy J."/>
            <person name="Mangenot S."/>
            <person name="Arlat M."/>
            <person name="Billault A."/>
            <person name="Brottier P."/>
            <person name="Camus J.C."/>
            <person name="Cattolico L."/>
            <person name="Chandler M."/>
            <person name="Choisne N."/>
            <person name="Claudel-Renard C."/>
            <person name="Cunnac S."/>
            <person name="Demange N."/>
            <person name="Gaspin C."/>
            <person name="Lavie M."/>
            <person name="Moisan A."/>
            <person name="Robert C."/>
            <person name="Saurin W."/>
            <person name="Schiex T."/>
            <person name="Siguier P."/>
            <person name="Thebault P."/>
            <person name="Whalen M."/>
            <person name="Wincker P."/>
            <person name="Levy M."/>
            <person name="Weissenbach J."/>
            <person name="Boucher C.A."/>
        </authorList>
    </citation>
    <scope>NUCLEOTIDE SEQUENCE [LARGE SCALE GENOMIC DNA]</scope>
    <source>
        <strain evidence="2">ATCC BAA-1114 / GMI1000</strain>
    </source>
</reference>